<gene>
    <name evidence="6" type="ORF">H7849_17500</name>
</gene>
<feature type="chain" id="PRO_5028877711" evidence="4">
    <location>
        <begin position="32"/>
        <end position="422"/>
    </location>
</feature>
<evidence type="ECO:0000313" key="7">
    <source>
        <dbReference type="Proteomes" id="UP000515312"/>
    </source>
</evidence>
<keyword evidence="7" id="KW-1185">Reference proteome</keyword>
<dbReference type="Proteomes" id="UP000515312">
    <property type="component" value="Chromosome"/>
</dbReference>
<organism evidence="6 7">
    <name type="scientific">Alloacidobacterium dinghuense</name>
    <dbReference type="NCBI Taxonomy" id="2763107"/>
    <lineage>
        <taxon>Bacteria</taxon>
        <taxon>Pseudomonadati</taxon>
        <taxon>Acidobacteriota</taxon>
        <taxon>Terriglobia</taxon>
        <taxon>Terriglobales</taxon>
        <taxon>Acidobacteriaceae</taxon>
        <taxon>Alloacidobacterium</taxon>
    </lineage>
</organism>
<dbReference type="EMBL" id="CP060394">
    <property type="protein sequence ID" value="QNI30898.1"/>
    <property type="molecule type" value="Genomic_DNA"/>
</dbReference>
<reference evidence="6 7" key="1">
    <citation type="submission" date="2020-08" db="EMBL/GenBank/DDBJ databases">
        <title>Edaphobacter telluris sp. nov. and Acidobacterium dinghuensis sp. nov., two acidobacteria isolated from forest soil.</title>
        <authorList>
            <person name="Fu J."/>
            <person name="Qiu L."/>
        </authorList>
    </citation>
    <scope>NUCLEOTIDE SEQUENCE [LARGE SCALE GENOMIC DNA]</scope>
    <source>
        <strain evidence="6">4Y35</strain>
    </source>
</reference>
<name>A0A7G8BEC8_9BACT</name>
<protein>
    <submittedName>
        <fullName evidence="6">BamA/TamA family outer membrane protein</fullName>
    </submittedName>
</protein>
<evidence type="ECO:0000256" key="3">
    <source>
        <dbReference type="SAM" id="MobiDB-lite"/>
    </source>
</evidence>
<dbReference type="InterPro" id="IPR000184">
    <property type="entry name" value="Bac_surfAg_D15"/>
</dbReference>
<dbReference type="AlphaFoldDB" id="A0A7G8BEC8"/>
<proteinExistence type="predicted"/>
<evidence type="ECO:0000256" key="4">
    <source>
        <dbReference type="SAM" id="SignalP"/>
    </source>
</evidence>
<dbReference type="GO" id="GO:0019867">
    <property type="term" value="C:outer membrane"/>
    <property type="evidence" value="ECO:0007669"/>
    <property type="project" value="InterPro"/>
</dbReference>
<feature type="signal peptide" evidence="4">
    <location>
        <begin position="1"/>
        <end position="31"/>
    </location>
</feature>
<feature type="compositionally biased region" description="Polar residues" evidence="3">
    <location>
        <begin position="36"/>
        <end position="54"/>
    </location>
</feature>
<evidence type="ECO:0000256" key="1">
    <source>
        <dbReference type="ARBA" id="ARBA00004370"/>
    </source>
</evidence>
<evidence type="ECO:0000313" key="6">
    <source>
        <dbReference type="EMBL" id="QNI30898.1"/>
    </source>
</evidence>
<comment type="subcellular location">
    <subcellularLocation>
        <location evidence="1">Membrane</location>
    </subcellularLocation>
</comment>
<dbReference type="Gene3D" id="2.40.160.50">
    <property type="entry name" value="membrane protein fhac: a member of the omp85/tpsb transporter family"/>
    <property type="match status" value="1"/>
</dbReference>
<evidence type="ECO:0000256" key="2">
    <source>
        <dbReference type="ARBA" id="ARBA00023136"/>
    </source>
</evidence>
<feature type="domain" description="Bacterial surface antigen (D15)" evidence="5">
    <location>
        <begin position="239"/>
        <end position="368"/>
    </location>
</feature>
<feature type="region of interest" description="Disordered" evidence="3">
    <location>
        <begin position="36"/>
        <end position="87"/>
    </location>
</feature>
<keyword evidence="4" id="KW-0732">Signal</keyword>
<sequence length="422" mass="46365">MKASGDFRTLRAVILLLCMGTCLCFVNLASAGANLPTNQPSSKESQAPQDSTRQSSSTPSTETKAEEKSETNEETKKEKKKKEKKSDHAGSFVIAPLPLVSPALGAGIIPILGYITPIPAKDRGIEPSVIGAGGLITNDGSRGFGIGADLYLDKARYELESVYAHGNLEYNLYGEGFVNGNAGLKLPLEQSGQIFFIKLLRRIPWDFYVGGRFTTGSSFITLKPTSEKIPPIPPDIGLHTDLRALGMEVWRDSRPNRFYPLKGSVIDFTGDFFAQDLGSKYSFQSYKFTFNKYLSLPDKQVLAYNLYWCGTGGTPPFYGNCIYGASNELRGYTAGRYLDHYMFATQLEYRLVLPWKFGLVGFGGVGAVAPGSDQFFRANHLLPAGGTGIRYMLSKKYHVNLRTDFAWGKDNFTWGVGVGEAF</sequence>
<feature type="compositionally biased region" description="Basic and acidic residues" evidence="3">
    <location>
        <begin position="63"/>
        <end position="77"/>
    </location>
</feature>
<dbReference type="RefSeq" id="WP_186741102.1">
    <property type="nucleotide sequence ID" value="NZ_CP060394.1"/>
</dbReference>
<dbReference type="Pfam" id="PF01103">
    <property type="entry name" value="Omp85"/>
    <property type="match status" value="1"/>
</dbReference>
<keyword evidence="2" id="KW-0472">Membrane</keyword>
<evidence type="ECO:0000259" key="5">
    <source>
        <dbReference type="Pfam" id="PF01103"/>
    </source>
</evidence>
<dbReference type="KEGG" id="adin:H7849_17500"/>
<accession>A0A7G8BEC8</accession>